<dbReference type="Bgee" id="ENSLOCG00000003161">
    <property type="expression patterns" value="Expressed in intestine and 7 other cell types or tissues"/>
</dbReference>
<name>W5M5S5_LEPOC</name>
<dbReference type="Gene3D" id="3.80.10.10">
    <property type="entry name" value="Ribonuclease Inhibitor"/>
    <property type="match status" value="1"/>
</dbReference>
<dbReference type="SUPFAM" id="SSF52058">
    <property type="entry name" value="L domain-like"/>
    <property type="match status" value="1"/>
</dbReference>
<feature type="signal peptide" evidence="4">
    <location>
        <begin position="1"/>
        <end position="19"/>
    </location>
</feature>
<dbReference type="SMART" id="SM00369">
    <property type="entry name" value="LRR_TYP"/>
    <property type="match status" value="4"/>
</dbReference>
<dbReference type="AlphaFoldDB" id="W5M5S5"/>
<keyword evidence="1" id="KW-0433">Leucine-rich repeat</keyword>
<protein>
    <submittedName>
        <fullName evidence="5">Leucine rich repeat containing 19</fullName>
    </submittedName>
</protein>
<sequence length="362" mass="41015">RRFEFLIFLFLTLDCIFLAEEVHKVHKLKCILCNFHNGTLTSIPDKDFWNITKLNVSYNNIVIKIQDIETLKKYSKLTELYLNNNNISALPGHVFDSLSELKILNIAYNSISRIEPKAFTGLDKLQELYLCHNQLRSLKAEVFANLTSLKILSLQGNRLESLEEGTFTTLQQATVNLEDNPWNCTCKLIGQLRQLKKHTVKIENQNSTTCVNPKELAVNKSTEIKTTPFPNTPLRSGTSVHPSPFSSLYATTGSNKKPSGTDHPPVGNSWHFLLGVVLIALSTSVVIACAVKSPSWYKLFFNYRHQRLREEDPELFNTSHYSHFGMDTAQLTTNTQDSKTAADDEDGFIEDGYIETADFEES</sequence>
<feature type="chain" id="PRO_5004865598" evidence="4">
    <location>
        <begin position="20"/>
        <end position="362"/>
    </location>
</feature>
<keyword evidence="3" id="KW-0472">Membrane</keyword>
<organism evidence="5 6">
    <name type="scientific">Lepisosteus oculatus</name>
    <name type="common">Spotted gar</name>
    <dbReference type="NCBI Taxonomy" id="7918"/>
    <lineage>
        <taxon>Eukaryota</taxon>
        <taxon>Metazoa</taxon>
        <taxon>Chordata</taxon>
        <taxon>Craniata</taxon>
        <taxon>Vertebrata</taxon>
        <taxon>Euteleostomi</taxon>
        <taxon>Actinopterygii</taxon>
        <taxon>Neopterygii</taxon>
        <taxon>Holostei</taxon>
        <taxon>Semionotiformes</taxon>
        <taxon>Lepisosteidae</taxon>
        <taxon>Lepisosteus</taxon>
    </lineage>
</organism>
<evidence type="ECO:0000256" key="1">
    <source>
        <dbReference type="ARBA" id="ARBA00022614"/>
    </source>
</evidence>
<reference evidence="6" key="1">
    <citation type="submission" date="2011-12" db="EMBL/GenBank/DDBJ databases">
        <title>The Draft Genome of Lepisosteus oculatus.</title>
        <authorList>
            <consortium name="The Broad Institute Genome Assembly &amp; Analysis Group"/>
            <consortium name="Computational R&amp;D Group"/>
            <consortium name="and Sequencing Platform"/>
            <person name="Di Palma F."/>
            <person name="Alfoldi J."/>
            <person name="Johnson J."/>
            <person name="Berlin A."/>
            <person name="Gnerre S."/>
            <person name="Jaffe D."/>
            <person name="MacCallum I."/>
            <person name="Young S."/>
            <person name="Walker B.J."/>
            <person name="Lander E.S."/>
            <person name="Lindblad-Toh K."/>
        </authorList>
    </citation>
    <scope>NUCLEOTIDE SEQUENCE [LARGE SCALE GENOMIC DNA]</scope>
</reference>
<dbReference type="InParanoid" id="W5M5S5"/>
<keyword evidence="3" id="KW-1133">Transmembrane helix</keyword>
<dbReference type="Ensembl" id="ENSLOCT00000003740.1">
    <property type="protein sequence ID" value="ENSLOCP00000003733.1"/>
    <property type="gene ID" value="ENSLOCG00000003161.1"/>
</dbReference>
<accession>W5M5S5</accession>
<dbReference type="Pfam" id="PF13855">
    <property type="entry name" value="LRR_8"/>
    <property type="match status" value="1"/>
</dbReference>
<keyword evidence="4" id="KW-0732">Signal</keyword>
<keyword evidence="3" id="KW-0812">Transmembrane</keyword>
<dbReference type="PROSITE" id="PS51450">
    <property type="entry name" value="LRR"/>
    <property type="match status" value="3"/>
</dbReference>
<dbReference type="HOGENOM" id="CLU_063696_1_0_1"/>
<dbReference type="InterPro" id="IPR001611">
    <property type="entry name" value="Leu-rich_rpt"/>
</dbReference>
<evidence type="ECO:0000256" key="2">
    <source>
        <dbReference type="ARBA" id="ARBA00022737"/>
    </source>
</evidence>
<proteinExistence type="predicted"/>
<evidence type="ECO:0000256" key="4">
    <source>
        <dbReference type="SAM" id="SignalP"/>
    </source>
</evidence>
<dbReference type="PANTHER" id="PTHR31450">
    <property type="entry name" value="LEUCINE-RICH REPEAT-CONTAINING PROTEIN 19 LRRC19 FAMILY MEMBER"/>
    <property type="match status" value="1"/>
</dbReference>
<dbReference type="eggNOG" id="KOG0619">
    <property type="taxonomic scope" value="Eukaryota"/>
</dbReference>
<keyword evidence="2" id="KW-0677">Repeat</keyword>
<dbReference type="STRING" id="7918.ENSLOCP00000003733"/>
<reference evidence="5" key="2">
    <citation type="submission" date="2025-08" db="UniProtKB">
        <authorList>
            <consortium name="Ensembl"/>
        </authorList>
    </citation>
    <scope>IDENTIFICATION</scope>
</reference>
<dbReference type="Pfam" id="PF15176">
    <property type="entry name" value="LRR19-TM"/>
    <property type="match status" value="1"/>
</dbReference>
<dbReference type="Proteomes" id="UP000018468">
    <property type="component" value="Linkage group LG2"/>
</dbReference>
<keyword evidence="6" id="KW-1185">Reference proteome</keyword>
<evidence type="ECO:0000313" key="6">
    <source>
        <dbReference type="Proteomes" id="UP000018468"/>
    </source>
</evidence>
<evidence type="ECO:0000313" key="5">
    <source>
        <dbReference type="Ensembl" id="ENSLOCP00000003733.1"/>
    </source>
</evidence>
<dbReference type="OMA" id="EVKCNFT"/>
<dbReference type="InterPro" id="IPR003591">
    <property type="entry name" value="Leu-rich_rpt_typical-subtyp"/>
</dbReference>
<dbReference type="PANTHER" id="PTHR31450:SF4">
    <property type="entry name" value="LEUCINE-RICH REPEAT-CONTAINING PROTEIN 19"/>
    <property type="match status" value="1"/>
</dbReference>
<evidence type="ECO:0000256" key="3">
    <source>
        <dbReference type="SAM" id="Phobius"/>
    </source>
</evidence>
<dbReference type="EMBL" id="AHAT01012590">
    <property type="status" value="NOT_ANNOTATED_CDS"/>
    <property type="molecule type" value="Genomic_DNA"/>
</dbReference>
<dbReference type="SMART" id="SM00365">
    <property type="entry name" value="LRR_SD22"/>
    <property type="match status" value="3"/>
</dbReference>
<feature type="transmembrane region" description="Helical" evidence="3">
    <location>
        <begin position="270"/>
        <end position="291"/>
    </location>
</feature>
<reference evidence="5" key="3">
    <citation type="submission" date="2025-09" db="UniProtKB">
        <authorList>
            <consortium name="Ensembl"/>
        </authorList>
    </citation>
    <scope>IDENTIFICATION</scope>
</reference>
<dbReference type="InterPro" id="IPR032675">
    <property type="entry name" value="LRR_dom_sf"/>
</dbReference>
<dbReference type="GeneTree" id="ENSGT00940000161278"/>